<feature type="region of interest" description="Disordered" evidence="1">
    <location>
        <begin position="25"/>
        <end position="65"/>
    </location>
</feature>
<dbReference type="EMBL" id="JBIRYO010000045">
    <property type="protein sequence ID" value="MFI2478629.1"/>
    <property type="molecule type" value="Genomic_DNA"/>
</dbReference>
<evidence type="ECO:0000313" key="2">
    <source>
        <dbReference type="EMBL" id="MFI2478629.1"/>
    </source>
</evidence>
<evidence type="ECO:0000313" key="3">
    <source>
        <dbReference type="Proteomes" id="UP001611415"/>
    </source>
</evidence>
<sequence length="65" mass="6818">MGAGIVAASNVDKERRDGALQVLTETKHRCGPTPGQPAAPTPALRAPRRSNGRRELARPTYPAAG</sequence>
<name>A0ABW7XCA6_9NOCA</name>
<reference evidence="2 3" key="1">
    <citation type="submission" date="2024-10" db="EMBL/GenBank/DDBJ databases">
        <title>The Natural Products Discovery Center: Release of the First 8490 Sequenced Strains for Exploring Actinobacteria Biosynthetic Diversity.</title>
        <authorList>
            <person name="Kalkreuter E."/>
            <person name="Kautsar S.A."/>
            <person name="Yang D."/>
            <person name="Bader C.D."/>
            <person name="Teijaro C.N."/>
            <person name="Fluegel L."/>
            <person name="Davis C.M."/>
            <person name="Simpson J.R."/>
            <person name="Lauterbach L."/>
            <person name="Steele A.D."/>
            <person name="Gui C."/>
            <person name="Meng S."/>
            <person name="Li G."/>
            <person name="Viehrig K."/>
            <person name="Ye F."/>
            <person name="Su P."/>
            <person name="Kiefer A.F."/>
            <person name="Nichols A."/>
            <person name="Cepeda A.J."/>
            <person name="Yan W."/>
            <person name="Fan B."/>
            <person name="Jiang Y."/>
            <person name="Adhikari A."/>
            <person name="Zheng C.-J."/>
            <person name="Schuster L."/>
            <person name="Cowan T.M."/>
            <person name="Smanski M.J."/>
            <person name="Chevrette M.G."/>
            <person name="De Carvalho L.P.S."/>
            <person name="Shen B."/>
        </authorList>
    </citation>
    <scope>NUCLEOTIDE SEQUENCE [LARGE SCALE GENOMIC DNA]</scope>
    <source>
        <strain evidence="2 3">NPDC019275</strain>
    </source>
</reference>
<evidence type="ECO:0000256" key="1">
    <source>
        <dbReference type="SAM" id="MobiDB-lite"/>
    </source>
</evidence>
<keyword evidence="3" id="KW-1185">Reference proteome</keyword>
<proteinExistence type="predicted"/>
<organism evidence="2 3">
    <name type="scientific">Nocardia xishanensis</name>
    <dbReference type="NCBI Taxonomy" id="238964"/>
    <lineage>
        <taxon>Bacteria</taxon>
        <taxon>Bacillati</taxon>
        <taxon>Actinomycetota</taxon>
        <taxon>Actinomycetes</taxon>
        <taxon>Mycobacteriales</taxon>
        <taxon>Nocardiaceae</taxon>
        <taxon>Nocardia</taxon>
    </lineage>
</organism>
<dbReference type="Proteomes" id="UP001611415">
    <property type="component" value="Unassembled WGS sequence"/>
</dbReference>
<dbReference type="RefSeq" id="WP_357411443.1">
    <property type="nucleotide sequence ID" value="NZ_JBEYCD010000031.1"/>
</dbReference>
<protein>
    <submittedName>
        <fullName evidence="2">Uncharacterized protein</fullName>
    </submittedName>
</protein>
<gene>
    <name evidence="2" type="ORF">ACH49W_35210</name>
</gene>
<comment type="caution">
    <text evidence="2">The sequence shown here is derived from an EMBL/GenBank/DDBJ whole genome shotgun (WGS) entry which is preliminary data.</text>
</comment>
<accession>A0ABW7XCA6</accession>